<keyword evidence="3" id="KW-1185">Reference proteome</keyword>
<sequence>MVIDKLMLDAYSIEVHHVLMFLREKSLVLVTDYVRAKSIVRETRRHPHLDKIVQLLESGRNLARSAFKAPDVNYTLIADCLLFDRRIIVPSTLQQSILNYLHAVHISINVDIELVANSCSECMKHSHDSPKLRNYDWERIHIDYAGPAAGKMLFIIVDAYSNWLEVKNTRSMTTTAILDEMSAIYGALLHIIPQLMDIQNHQMVKGALNAIPTKSDSLQQNLNEFIQQYRKAPYYRIFTCTAVIRAKYTCMLRSCPARRFANPRMDKWLPATILTRLGDLHYYEIVYFGKCFKRHEITAVKSRNTSAAIRNAFAVADCSVLHYVEEHFCELRLLWGVAAASSQDVYTFKKYPYPQNLSFGYVLAGRTGFDSRRVRFQIFASGNRAGRCRWSAVFLGDLPFLPPSHSGAAPYSPLFTHIGPEDLAISSTSFISSPYNEGAAVVWWSDYYPLTKATGFDSRGGHPDCCIRGNVAVVIGRVFSEYSHSVDAPSPPHFHLIGAYAHTSLLVRWHNLRTLRTPTKNTTTPTTNTTTPTTNTTNPTTNTTTPTTNTTTPTTTPPIQQQNTTTPTTITTTPTTNTTTPTTNTTTTKLAIVPRTASLIASDKSRRNICKPLYEHSPCCDESLKAGVAIARRYTIRQTDTTPELDGISHYILFSVHNTPTKSARQEYFKQIQDAGDCVKRLQHDSGRRRRKEVPRRDVEQRRARCLGYVARRDPNEPDTASGLKIQMKQTLISLHTPAKRWIPVRQSALRNLLSSRLCKNPLHRPAIGDEYAKQRADIEQRDAGRVVVSSSGHQREKLKHKWMCPIADSRLPETASGAMSKISADCEEGKARCLAKRGHARREVKVGGVERIEFATPVRPPADRICGGQRALASRRTAAWSYPPAICAAFTVHDWLAPNVPRLHAPAPCRVKAVHEQMSTSQFNLRKKSLLLQAYILRGTLIDTLPVKLVTMDGKVFPYLNAE</sequence>
<evidence type="ECO:0000313" key="3">
    <source>
        <dbReference type="Proteomes" id="UP001159363"/>
    </source>
</evidence>
<evidence type="ECO:0000313" key="2">
    <source>
        <dbReference type="EMBL" id="KAJ8895321.1"/>
    </source>
</evidence>
<comment type="caution">
    <text evidence="2">The sequence shown here is derived from an EMBL/GenBank/DDBJ whole genome shotgun (WGS) entry which is preliminary data.</text>
</comment>
<dbReference type="InterPro" id="IPR050951">
    <property type="entry name" value="Retrovirus_Pol_polyprotein"/>
</dbReference>
<dbReference type="PANTHER" id="PTHR37984">
    <property type="entry name" value="PROTEIN CBG26694"/>
    <property type="match status" value="1"/>
</dbReference>
<dbReference type="EMBL" id="JARBHB010000001">
    <property type="protein sequence ID" value="KAJ8895321.1"/>
    <property type="molecule type" value="Genomic_DNA"/>
</dbReference>
<name>A0ABQ9IFC9_9NEOP</name>
<proteinExistence type="predicted"/>
<protein>
    <recommendedName>
        <fullName evidence="4">Integrase catalytic domain-containing protein</fullName>
    </recommendedName>
</protein>
<feature type="region of interest" description="Disordered" evidence="1">
    <location>
        <begin position="516"/>
        <end position="585"/>
    </location>
</feature>
<evidence type="ECO:0000256" key="1">
    <source>
        <dbReference type="SAM" id="MobiDB-lite"/>
    </source>
</evidence>
<feature type="compositionally biased region" description="Low complexity" evidence="1">
    <location>
        <begin position="517"/>
        <end position="585"/>
    </location>
</feature>
<accession>A0ABQ9IFC9</accession>
<gene>
    <name evidence="2" type="ORF">PR048_000646</name>
</gene>
<reference evidence="2 3" key="1">
    <citation type="submission" date="2023-02" db="EMBL/GenBank/DDBJ databases">
        <title>LHISI_Scaffold_Assembly.</title>
        <authorList>
            <person name="Stuart O.P."/>
            <person name="Cleave R."/>
            <person name="Magrath M.J.L."/>
            <person name="Mikheyev A.S."/>
        </authorList>
    </citation>
    <scope>NUCLEOTIDE SEQUENCE [LARGE SCALE GENOMIC DNA]</scope>
    <source>
        <strain evidence="2">Daus_M_001</strain>
        <tissue evidence="2">Leg muscle</tissue>
    </source>
</reference>
<dbReference type="Proteomes" id="UP001159363">
    <property type="component" value="Chromosome 1"/>
</dbReference>
<dbReference type="PANTHER" id="PTHR37984:SF5">
    <property type="entry name" value="PROTEIN NYNRIN-LIKE"/>
    <property type="match status" value="1"/>
</dbReference>
<organism evidence="2 3">
    <name type="scientific">Dryococelus australis</name>
    <dbReference type="NCBI Taxonomy" id="614101"/>
    <lineage>
        <taxon>Eukaryota</taxon>
        <taxon>Metazoa</taxon>
        <taxon>Ecdysozoa</taxon>
        <taxon>Arthropoda</taxon>
        <taxon>Hexapoda</taxon>
        <taxon>Insecta</taxon>
        <taxon>Pterygota</taxon>
        <taxon>Neoptera</taxon>
        <taxon>Polyneoptera</taxon>
        <taxon>Phasmatodea</taxon>
        <taxon>Verophasmatodea</taxon>
        <taxon>Anareolatae</taxon>
        <taxon>Phasmatidae</taxon>
        <taxon>Eurycanthinae</taxon>
        <taxon>Dryococelus</taxon>
    </lineage>
</organism>
<evidence type="ECO:0008006" key="4">
    <source>
        <dbReference type="Google" id="ProtNLM"/>
    </source>
</evidence>